<evidence type="ECO:0000256" key="7">
    <source>
        <dbReference type="ARBA" id="ARBA00048348"/>
    </source>
</evidence>
<evidence type="ECO:0000256" key="4">
    <source>
        <dbReference type="ARBA" id="ARBA00022833"/>
    </source>
</evidence>
<feature type="binding site" evidence="8">
    <location>
        <position position="37"/>
    </location>
    <ligand>
        <name>Zn(2+)</name>
        <dbReference type="ChEBI" id="CHEBI:29105"/>
    </ligand>
</feature>
<dbReference type="InterPro" id="IPR036874">
    <property type="entry name" value="Carbonic_anhydrase_sf"/>
</dbReference>
<dbReference type="Gene3D" id="3.40.1050.10">
    <property type="entry name" value="Carbonic anhydrase"/>
    <property type="match status" value="1"/>
</dbReference>
<dbReference type="PROSITE" id="PS00705">
    <property type="entry name" value="PROK_CO2_ANHYDRASE_2"/>
    <property type="match status" value="1"/>
</dbReference>
<comment type="function">
    <text evidence="9">Reversible hydration of carbon dioxide.</text>
</comment>
<dbReference type="SMART" id="SM00947">
    <property type="entry name" value="Pro_CA"/>
    <property type="match status" value="1"/>
</dbReference>
<dbReference type="PANTHER" id="PTHR11002:SF76">
    <property type="entry name" value="CARBONIC ANHYDRASE"/>
    <property type="match status" value="1"/>
</dbReference>
<keyword evidence="5 9" id="KW-0456">Lyase</keyword>
<dbReference type="InterPro" id="IPR015892">
    <property type="entry name" value="Carbonic_anhydrase_CS"/>
</dbReference>
<dbReference type="OrthoDB" id="9771198at2"/>
<keyword evidence="4 8" id="KW-0862">Zinc</keyword>
<evidence type="ECO:0000256" key="5">
    <source>
        <dbReference type="ARBA" id="ARBA00023239"/>
    </source>
</evidence>
<evidence type="ECO:0000313" key="12">
    <source>
        <dbReference type="Proteomes" id="UP000198420"/>
    </source>
</evidence>
<dbReference type="GO" id="GO:0004089">
    <property type="term" value="F:carbonate dehydratase activity"/>
    <property type="evidence" value="ECO:0007669"/>
    <property type="project" value="UniProtKB-UniRule"/>
</dbReference>
<dbReference type="EMBL" id="FZNP01000010">
    <property type="protein sequence ID" value="SNS07336.1"/>
    <property type="molecule type" value="Genomic_DNA"/>
</dbReference>
<evidence type="ECO:0000256" key="6">
    <source>
        <dbReference type="ARBA" id="ARBA00024993"/>
    </source>
</evidence>
<evidence type="ECO:0000256" key="2">
    <source>
        <dbReference type="ARBA" id="ARBA00012925"/>
    </source>
</evidence>
<dbReference type="InterPro" id="IPR001765">
    <property type="entry name" value="Carbonic_anhydrase"/>
</dbReference>
<accession>A0A239BHQ2</accession>
<comment type="catalytic activity">
    <reaction evidence="7 9">
        <text>hydrogencarbonate + H(+) = CO2 + H2O</text>
        <dbReference type="Rhea" id="RHEA:10748"/>
        <dbReference type="ChEBI" id="CHEBI:15377"/>
        <dbReference type="ChEBI" id="CHEBI:15378"/>
        <dbReference type="ChEBI" id="CHEBI:16526"/>
        <dbReference type="ChEBI" id="CHEBI:17544"/>
        <dbReference type="EC" id="4.2.1.1"/>
    </reaction>
</comment>
<feature type="binding site" evidence="8">
    <location>
        <position position="98"/>
    </location>
    <ligand>
        <name>Zn(2+)</name>
        <dbReference type="ChEBI" id="CHEBI:29105"/>
    </ligand>
</feature>
<dbReference type="GO" id="GO:0015976">
    <property type="term" value="P:carbon utilization"/>
    <property type="evidence" value="ECO:0007669"/>
    <property type="project" value="InterPro"/>
</dbReference>
<organism evidence="11 12">
    <name type="scientific">Actinomadura mexicana</name>
    <dbReference type="NCBI Taxonomy" id="134959"/>
    <lineage>
        <taxon>Bacteria</taxon>
        <taxon>Bacillati</taxon>
        <taxon>Actinomycetota</taxon>
        <taxon>Actinomycetes</taxon>
        <taxon>Streptosporangiales</taxon>
        <taxon>Thermomonosporaceae</taxon>
        <taxon>Actinomadura</taxon>
    </lineage>
</organism>
<keyword evidence="12" id="KW-1185">Reference proteome</keyword>
<dbReference type="RefSeq" id="WP_089314411.1">
    <property type="nucleotide sequence ID" value="NZ_FZNP01000010.1"/>
</dbReference>
<dbReference type="PANTHER" id="PTHR11002">
    <property type="entry name" value="CARBONIC ANHYDRASE"/>
    <property type="match status" value="1"/>
</dbReference>
<dbReference type="EC" id="4.2.1.1" evidence="2 9"/>
<feature type="binding site" evidence="8">
    <location>
        <position position="95"/>
    </location>
    <ligand>
        <name>Zn(2+)</name>
        <dbReference type="ChEBI" id="CHEBI:29105"/>
    </ligand>
</feature>
<dbReference type="Pfam" id="PF00484">
    <property type="entry name" value="Pro_CA"/>
    <property type="match status" value="1"/>
</dbReference>
<proteinExistence type="inferred from homology"/>
<reference evidence="12" key="1">
    <citation type="submission" date="2017-06" db="EMBL/GenBank/DDBJ databases">
        <authorList>
            <person name="Varghese N."/>
            <person name="Submissions S."/>
        </authorList>
    </citation>
    <scope>NUCLEOTIDE SEQUENCE [LARGE SCALE GENOMIC DNA]</scope>
    <source>
        <strain evidence="12">DSM 44485</strain>
    </source>
</reference>
<feature type="binding site" evidence="8">
    <location>
        <position position="35"/>
    </location>
    <ligand>
        <name>Zn(2+)</name>
        <dbReference type="ChEBI" id="CHEBI:29105"/>
    </ligand>
</feature>
<evidence type="ECO:0000256" key="1">
    <source>
        <dbReference type="ARBA" id="ARBA00006217"/>
    </source>
</evidence>
<dbReference type="GO" id="GO:0008270">
    <property type="term" value="F:zinc ion binding"/>
    <property type="evidence" value="ECO:0007669"/>
    <property type="project" value="UniProtKB-UniRule"/>
</dbReference>
<evidence type="ECO:0000256" key="8">
    <source>
        <dbReference type="PIRSR" id="PIRSR601765-1"/>
    </source>
</evidence>
<dbReference type="SUPFAM" id="SSF53056">
    <property type="entry name" value="beta-carbonic anhydrase, cab"/>
    <property type="match status" value="1"/>
</dbReference>
<sequence length="193" mass="21307">MQPLIDHARLAPQRQAGHRTGGAPTPAPRAMFIACSDARLVPTELTGARPGELFELRTAGNVIPPHRIGRLTAEAATVEYAVNVLRITDMILCGHSQCGAVQARTRSQAPRTAPTMWLWLLQTHHWRRLNAPEANPGADPGHLHLLAQADKLRRYPAVTRSLRSGRLRMHLWYYDVSTATVSAYEESGVFAPL</sequence>
<comment type="similarity">
    <text evidence="1 9">Belongs to the beta-class carbonic anhydrase family.</text>
</comment>
<protein>
    <recommendedName>
        <fullName evidence="2 9">Carbonic anhydrase</fullName>
        <ecNumber evidence="2 9">4.2.1.1</ecNumber>
    </recommendedName>
    <alternativeName>
        <fullName evidence="9">Carbonate dehydratase</fullName>
    </alternativeName>
</protein>
<evidence type="ECO:0000256" key="9">
    <source>
        <dbReference type="RuleBase" id="RU003956"/>
    </source>
</evidence>
<evidence type="ECO:0000313" key="11">
    <source>
        <dbReference type="EMBL" id="SNS07336.1"/>
    </source>
</evidence>
<dbReference type="Proteomes" id="UP000198420">
    <property type="component" value="Unassembled WGS sequence"/>
</dbReference>
<evidence type="ECO:0000256" key="10">
    <source>
        <dbReference type="SAM" id="MobiDB-lite"/>
    </source>
</evidence>
<dbReference type="AlphaFoldDB" id="A0A239BHQ2"/>
<feature type="region of interest" description="Disordered" evidence="10">
    <location>
        <begin position="1"/>
        <end position="27"/>
    </location>
</feature>
<gene>
    <name evidence="11" type="ORF">SAMN06265355_110223</name>
</gene>
<keyword evidence="3 8" id="KW-0479">Metal-binding</keyword>
<comment type="function">
    <text evidence="6">Catalyzes the reversible hydration of carbon dioxide to form bicarbonate.</text>
</comment>
<comment type="cofactor">
    <cofactor evidence="8">
        <name>Zn(2+)</name>
        <dbReference type="ChEBI" id="CHEBI:29105"/>
    </cofactor>
    <text evidence="8">Binds 1 zinc ion per subunit.</text>
</comment>
<evidence type="ECO:0000256" key="3">
    <source>
        <dbReference type="ARBA" id="ARBA00022723"/>
    </source>
</evidence>
<name>A0A239BHQ2_9ACTN</name>